<accession>A0ABR9H623</accession>
<dbReference type="InterPro" id="IPR001451">
    <property type="entry name" value="Hexapep"/>
</dbReference>
<evidence type="ECO:0000256" key="2">
    <source>
        <dbReference type="ARBA" id="ARBA00022679"/>
    </source>
</evidence>
<organism evidence="5 6">
    <name type="scientific">Desulfomicrobium macestii</name>
    <dbReference type="NCBI Taxonomy" id="90731"/>
    <lineage>
        <taxon>Bacteria</taxon>
        <taxon>Pseudomonadati</taxon>
        <taxon>Thermodesulfobacteriota</taxon>
        <taxon>Desulfovibrionia</taxon>
        <taxon>Desulfovibrionales</taxon>
        <taxon>Desulfomicrobiaceae</taxon>
        <taxon>Desulfomicrobium</taxon>
    </lineage>
</organism>
<sequence length="174" mass="19072">MNILNAALNWYKCKTNPVKYARSLGVNIGQECRLINIKPGFGTFGSEPYLITIGNHVTITANVQFVTHDGGVWVLRLKDPALDVFGEILIGSNVFIGYGAIIMPNVQIGNNVVVGAGTIVTKNVPDNVVVAGVPAKIICTLDEYKKSVLKNCFRINHLSANEKKKFLIEKFKKL</sequence>
<dbReference type="PROSITE" id="PS00101">
    <property type="entry name" value="HEXAPEP_TRANSFERASES"/>
    <property type="match status" value="1"/>
</dbReference>
<dbReference type="Gene3D" id="2.160.10.10">
    <property type="entry name" value="Hexapeptide repeat proteins"/>
    <property type="match status" value="1"/>
</dbReference>
<dbReference type="InterPro" id="IPR051159">
    <property type="entry name" value="Hexapeptide_acetyltransf"/>
</dbReference>
<evidence type="ECO:0000256" key="4">
    <source>
        <dbReference type="ARBA" id="ARBA00023315"/>
    </source>
</evidence>
<protein>
    <submittedName>
        <fullName evidence="5">Acetyltransferase-like isoleucine patch superfamily enzyme</fullName>
    </submittedName>
</protein>
<evidence type="ECO:0000313" key="6">
    <source>
        <dbReference type="Proteomes" id="UP000639010"/>
    </source>
</evidence>
<name>A0ABR9H623_9BACT</name>
<comment type="similarity">
    <text evidence="1">Belongs to the transferase hexapeptide repeat family.</text>
</comment>
<dbReference type="PANTHER" id="PTHR23416:SF23">
    <property type="entry name" value="ACETYLTRANSFERASE C18B11.09C-RELATED"/>
    <property type="match status" value="1"/>
</dbReference>
<keyword evidence="4" id="KW-0012">Acyltransferase</keyword>
<keyword evidence="3" id="KW-0677">Repeat</keyword>
<dbReference type="PANTHER" id="PTHR23416">
    <property type="entry name" value="SIALIC ACID SYNTHASE-RELATED"/>
    <property type="match status" value="1"/>
</dbReference>
<evidence type="ECO:0000256" key="1">
    <source>
        <dbReference type="ARBA" id="ARBA00007274"/>
    </source>
</evidence>
<gene>
    <name evidence="5" type="ORF">H4684_002616</name>
</gene>
<dbReference type="InterPro" id="IPR018357">
    <property type="entry name" value="Hexapep_transf_CS"/>
</dbReference>
<comment type="caution">
    <text evidence="5">The sequence shown here is derived from an EMBL/GenBank/DDBJ whole genome shotgun (WGS) entry which is preliminary data.</text>
</comment>
<keyword evidence="6" id="KW-1185">Reference proteome</keyword>
<dbReference type="RefSeq" id="WP_192624052.1">
    <property type="nucleotide sequence ID" value="NZ_JADBGG010000020.1"/>
</dbReference>
<keyword evidence="2" id="KW-0808">Transferase</keyword>
<dbReference type="CDD" id="cd04647">
    <property type="entry name" value="LbH_MAT_like"/>
    <property type="match status" value="1"/>
</dbReference>
<evidence type="ECO:0000256" key="3">
    <source>
        <dbReference type="ARBA" id="ARBA00022737"/>
    </source>
</evidence>
<dbReference type="SUPFAM" id="SSF51161">
    <property type="entry name" value="Trimeric LpxA-like enzymes"/>
    <property type="match status" value="1"/>
</dbReference>
<dbReference type="Proteomes" id="UP000639010">
    <property type="component" value="Unassembled WGS sequence"/>
</dbReference>
<reference evidence="5 6" key="1">
    <citation type="submission" date="2020-10" db="EMBL/GenBank/DDBJ databases">
        <title>Genomic Encyclopedia of Type Strains, Phase IV (KMG-IV): sequencing the most valuable type-strain genomes for metagenomic binning, comparative biology and taxonomic classification.</title>
        <authorList>
            <person name="Goeker M."/>
        </authorList>
    </citation>
    <scope>NUCLEOTIDE SEQUENCE [LARGE SCALE GENOMIC DNA]</scope>
    <source>
        <strain evidence="5 6">DSM 4194</strain>
    </source>
</reference>
<dbReference type="Pfam" id="PF00132">
    <property type="entry name" value="Hexapep"/>
    <property type="match status" value="1"/>
</dbReference>
<dbReference type="EMBL" id="JADBGG010000020">
    <property type="protein sequence ID" value="MBE1425957.1"/>
    <property type="molecule type" value="Genomic_DNA"/>
</dbReference>
<proteinExistence type="inferred from homology"/>
<evidence type="ECO:0000313" key="5">
    <source>
        <dbReference type="EMBL" id="MBE1425957.1"/>
    </source>
</evidence>
<dbReference type="InterPro" id="IPR011004">
    <property type="entry name" value="Trimer_LpxA-like_sf"/>
</dbReference>